<evidence type="ECO:0000259" key="2">
    <source>
        <dbReference type="Pfam" id="PF09992"/>
    </source>
</evidence>
<dbReference type="STRING" id="715226.ABI_11290"/>
<keyword evidence="1" id="KW-0732">Signal</keyword>
<feature type="chain" id="PRO_5003314101" description="Phosphodiester glycosidase domain-containing protein" evidence="1">
    <location>
        <begin position="22"/>
        <end position="236"/>
    </location>
</feature>
<name>F4QHF5_9CAUL</name>
<feature type="signal peptide" evidence="1">
    <location>
        <begin position="1"/>
        <end position="21"/>
    </location>
</feature>
<organism evidence="3 4">
    <name type="scientific">Asticcacaulis biprosthecium C19</name>
    <dbReference type="NCBI Taxonomy" id="715226"/>
    <lineage>
        <taxon>Bacteria</taxon>
        <taxon>Pseudomonadati</taxon>
        <taxon>Pseudomonadota</taxon>
        <taxon>Alphaproteobacteria</taxon>
        <taxon>Caulobacterales</taxon>
        <taxon>Caulobacteraceae</taxon>
        <taxon>Asticcacaulis</taxon>
    </lineage>
</organism>
<proteinExistence type="predicted"/>
<dbReference type="AlphaFoldDB" id="F4QHF5"/>
<dbReference type="eggNOG" id="COG3698">
    <property type="taxonomic scope" value="Bacteria"/>
</dbReference>
<keyword evidence="4" id="KW-1185">Reference proteome</keyword>
<dbReference type="EMBL" id="GL883077">
    <property type="protein sequence ID" value="EGF92692.1"/>
    <property type="molecule type" value="Genomic_DNA"/>
</dbReference>
<sequence>MRNLLVLWIFAVIFMPLSALAADAYTAVTIDPGKERLSFHWKDARGHRIASLSGLARQAKEQGRTLVFATNAGIFAKDFTPLGLFVADGKTRRPLNTGTGGGNFFMQPNGVFYVDGTGGHIARTAGFKPTPDISLATQSGPMLVETGVINSQFAVKSKNRLVRSGVGINRDGKIVFVISNGPVSFYDFARYFRDDLRCDNALYLDGVISRMYAPAQGRRDTDGDFVGMLAVTKAAK</sequence>
<gene>
    <name evidence="3" type="ORF">ABI_11290</name>
</gene>
<dbReference type="Proteomes" id="UP000006512">
    <property type="component" value="Unassembled WGS sequence"/>
</dbReference>
<dbReference type="InterPro" id="IPR018711">
    <property type="entry name" value="NAGPA"/>
</dbReference>
<reference evidence="4" key="1">
    <citation type="submission" date="2011-03" db="EMBL/GenBank/DDBJ databases">
        <title>Draft genome sequence of Brevundimonas diminuta.</title>
        <authorList>
            <person name="Brown P.J.B."/>
            <person name="Buechlein A."/>
            <person name="Hemmerich C."/>
            <person name="Brun Y.V."/>
        </authorList>
    </citation>
    <scope>NUCLEOTIDE SEQUENCE [LARGE SCALE GENOMIC DNA]</scope>
    <source>
        <strain evidence="4">C19</strain>
    </source>
</reference>
<evidence type="ECO:0000313" key="3">
    <source>
        <dbReference type="EMBL" id="EGF92692.1"/>
    </source>
</evidence>
<evidence type="ECO:0000313" key="4">
    <source>
        <dbReference type="Proteomes" id="UP000006512"/>
    </source>
</evidence>
<dbReference type="Pfam" id="PF09992">
    <property type="entry name" value="NAGPA"/>
    <property type="match status" value="1"/>
</dbReference>
<evidence type="ECO:0000256" key="1">
    <source>
        <dbReference type="SAM" id="SignalP"/>
    </source>
</evidence>
<dbReference type="HOGENOM" id="CLU_076045_0_1_5"/>
<accession>F4QHF5</accession>
<protein>
    <recommendedName>
        <fullName evidence="2">Phosphodiester glycosidase domain-containing protein</fullName>
    </recommendedName>
</protein>
<feature type="domain" description="Phosphodiester glycosidase" evidence="2">
    <location>
        <begin position="65"/>
        <end position="212"/>
    </location>
</feature>